<accession>A0A3S5X017</accession>
<dbReference type="InterPro" id="IPR005064">
    <property type="entry name" value="BUG"/>
</dbReference>
<dbReference type="Gene3D" id="3.40.190.150">
    <property type="entry name" value="Bordetella uptake gene, domain 1"/>
    <property type="match status" value="1"/>
</dbReference>
<dbReference type="Pfam" id="PF03401">
    <property type="entry name" value="TctC"/>
    <property type="match status" value="1"/>
</dbReference>
<dbReference type="SUPFAM" id="SSF53850">
    <property type="entry name" value="Periplasmic binding protein-like II"/>
    <property type="match status" value="1"/>
</dbReference>
<evidence type="ECO:0000313" key="3">
    <source>
        <dbReference type="Proteomes" id="UP000266778"/>
    </source>
</evidence>
<sequence length="321" mass="34107">MLQGTFKRTLIGSLLALSVGAHAQINEVHFLIPGGAGGGWDTTARGTGEVLAKSGLVKTVSYQNMSAGGGAKAIAHLIETSAQSDKTLMVNSTPIIVKSLSKELPQSFRDLTPVAAIIADYQALAVKADSPYQNWAQLLAAYEENPAKVKIAGGSARGSLDHLVAALTFKNAGADASKLRYVAYDAGGSAMAAVLAGETQAISTGFGEAMEAVKSGQMRILGVTSDKRLPGAEQIPTFSEQNNPTVFANWRGYFASPTISPKKSAEFAALLKQMYDKPEWEVVRSRNSWTNLYQSGPEFTAFLDGQEQQIGGLMRELGFIK</sequence>
<gene>
    <name evidence="2" type="ORF">C1C91_18060</name>
</gene>
<proteinExistence type="inferred from homology"/>
<dbReference type="PANTHER" id="PTHR42928">
    <property type="entry name" value="TRICARBOXYLATE-BINDING PROTEIN"/>
    <property type="match status" value="1"/>
</dbReference>
<evidence type="ECO:0000313" key="2">
    <source>
        <dbReference type="EMBL" id="AXB06627.1"/>
    </source>
</evidence>
<protein>
    <submittedName>
        <fullName evidence="2">Tripartite tricarboxylate transporter substrate binding protein</fullName>
    </submittedName>
</protein>
<name>A0A3S5X017_AERCA</name>
<dbReference type="PIRSF" id="PIRSF017082">
    <property type="entry name" value="YflP"/>
    <property type="match status" value="1"/>
</dbReference>
<evidence type="ECO:0000256" key="1">
    <source>
        <dbReference type="ARBA" id="ARBA00006987"/>
    </source>
</evidence>
<dbReference type="InterPro" id="IPR042100">
    <property type="entry name" value="Bug_dom1"/>
</dbReference>
<dbReference type="RefSeq" id="WP_109111840.1">
    <property type="nucleotide sequence ID" value="NZ_AP022110.1"/>
</dbReference>
<dbReference type="PANTHER" id="PTHR42928:SF3">
    <property type="entry name" value="UPF0065 PROTEIN YFLP"/>
    <property type="match status" value="1"/>
</dbReference>
<reference evidence="2" key="1">
    <citation type="journal article" date="2019" name="J Environ">
        <title>Genetic characterization and potential molecular dissemination mechanism of tet (31) gene in Aeromonas caviae from an oxytetracycline wastewater treatment system.</title>
        <authorList>
            <person name="Shi Y."/>
            <person name="Tian Z."/>
            <person name="Leclercq S.O."/>
            <person name="Zhang H."/>
            <person name="Yang M."/>
            <person name="Zhang Y."/>
        </authorList>
    </citation>
    <scope>NUCLEOTIDE SEQUENCE</scope>
    <source>
        <strain evidence="2">T25-39</strain>
    </source>
</reference>
<dbReference type="AlphaFoldDB" id="A0A3S5X017"/>
<dbReference type="CDD" id="cd07012">
    <property type="entry name" value="PBP2_Bug_TTT"/>
    <property type="match status" value="1"/>
</dbReference>
<organism evidence="2 3">
    <name type="scientific">Aeromonas caviae</name>
    <name type="common">Aeromonas punctata</name>
    <dbReference type="NCBI Taxonomy" id="648"/>
    <lineage>
        <taxon>Bacteria</taxon>
        <taxon>Pseudomonadati</taxon>
        <taxon>Pseudomonadota</taxon>
        <taxon>Gammaproteobacteria</taxon>
        <taxon>Aeromonadales</taxon>
        <taxon>Aeromonadaceae</taxon>
        <taxon>Aeromonas</taxon>
    </lineage>
</organism>
<dbReference type="EMBL" id="CP025706">
    <property type="protein sequence ID" value="AXB06627.1"/>
    <property type="molecule type" value="Genomic_DNA"/>
</dbReference>
<comment type="similarity">
    <text evidence="1">Belongs to the UPF0065 (bug) family.</text>
</comment>
<dbReference type="Gene3D" id="3.40.190.10">
    <property type="entry name" value="Periplasmic binding protein-like II"/>
    <property type="match status" value="1"/>
</dbReference>
<dbReference type="Proteomes" id="UP000266778">
    <property type="component" value="Chromosome"/>
</dbReference>